<sequence>MLVSMTARRLPDHELVPPASPDKPIVAPSACLPSQSSCAVATASSPTPASYAQPGNVICLSEPDSTPNACHLSSSAGVTSSSLYGPGEASVSLETEVLCDSLLITCPYETISECTFSSQADQISIISGVDMELIARAGLSNSAAVIRGSCSCSTSKDSLDAGDLHQPSTSGCCTAEQMCPNRLGRIECHSRICLAACQGDSSCTNRRFAEILPEKLRLGLIRTVNRGFGLKSLVDVTEASELIEKYCSSDSLVAEYLGEVITIDEANQRILAALGPHAACNAVKKSGIVSPLFDTYLLRMLPSAKGQPIKR</sequence>
<proteinExistence type="predicted"/>
<dbReference type="OrthoDB" id="308383at2759"/>
<comment type="caution">
    <text evidence="8">The sequence shown here is derived from an EMBL/GenBank/DDBJ whole genome shotgun (WGS) entry which is preliminary data.</text>
</comment>
<evidence type="ECO:0000256" key="4">
    <source>
        <dbReference type="ARBA" id="ARBA00022603"/>
    </source>
</evidence>
<evidence type="ECO:0000256" key="5">
    <source>
        <dbReference type="ARBA" id="ARBA00022679"/>
    </source>
</evidence>
<dbReference type="AlphaFoldDB" id="A0A448XCH4"/>
<evidence type="ECO:0000256" key="6">
    <source>
        <dbReference type="ARBA" id="ARBA00022691"/>
    </source>
</evidence>
<protein>
    <submittedName>
        <fullName evidence="8">Uncharacterized protein</fullName>
    </submittedName>
</protein>
<dbReference type="GO" id="GO:0008168">
    <property type="term" value="F:methyltransferase activity"/>
    <property type="evidence" value="ECO:0007669"/>
    <property type="project" value="UniProtKB-KW"/>
</dbReference>
<dbReference type="EMBL" id="CAAALY010245928">
    <property type="protein sequence ID" value="VEL33524.1"/>
    <property type="molecule type" value="Genomic_DNA"/>
</dbReference>
<evidence type="ECO:0000256" key="7">
    <source>
        <dbReference type="ARBA" id="ARBA00023242"/>
    </source>
</evidence>
<keyword evidence="9" id="KW-1185">Reference proteome</keyword>
<keyword evidence="7" id="KW-0539">Nucleus</keyword>
<dbReference type="Proteomes" id="UP000784294">
    <property type="component" value="Unassembled WGS sequence"/>
</dbReference>
<evidence type="ECO:0000256" key="2">
    <source>
        <dbReference type="ARBA" id="ARBA00004286"/>
    </source>
</evidence>
<keyword evidence="6" id="KW-0949">S-adenosyl-L-methionine</keyword>
<gene>
    <name evidence="8" type="ORF">PXEA_LOCUS26964</name>
</gene>
<dbReference type="GO" id="GO:0005634">
    <property type="term" value="C:nucleus"/>
    <property type="evidence" value="ECO:0007669"/>
    <property type="project" value="UniProtKB-SubCell"/>
</dbReference>
<dbReference type="Gene3D" id="2.170.270.10">
    <property type="entry name" value="SET domain"/>
    <property type="match status" value="1"/>
</dbReference>
<evidence type="ECO:0000313" key="8">
    <source>
        <dbReference type="EMBL" id="VEL33524.1"/>
    </source>
</evidence>
<evidence type="ECO:0000256" key="3">
    <source>
        <dbReference type="ARBA" id="ARBA00022454"/>
    </source>
</evidence>
<dbReference type="GO" id="GO:0005694">
    <property type="term" value="C:chromosome"/>
    <property type="evidence" value="ECO:0007669"/>
    <property type="project" value="UniProtKB-SubCell"/>
</dbReference>
<dbReference type="InterPro" id="IPR046341">
    <property type="entry name" value="SET_dom_sf"/>
</dbReference>
<keyword evidence="3" id="KW-0158">Chromosome</keyword>
<keyword evidence="4" id="KW-0489">Methyltransferase</keyword>
<dbReference type="PANTHER" id="PTHR22884">
    <property type="entry name" value="SET DOMAIN PROTEINS"/>
    <property type="match status" value="1"/>
</dbReference>
<reference evidence="8" key="1">
    <citation type="submission" date="2018-11" db="EMBL/GenBank/DDBJ databases">
        <authorList>
            <consortium name="Pathogen Informatics"/>
        </authorList>
    </citation>
    <scope>NUCLEOTIDE SEQUENCE</scope>
</reference>
<name>A0A448XCH4_9PLAT</name>
<dbReference type="GO" id="GO:0032259">
    <property type="term" value="P:methylation"/>
    <property type="evidence" value="ECO:0007669"/>
    <property type="project" value="UniProtKB-KW"/>
</dbReference>
<dbReference type="InterPro" id="IPR050777">
    <property type="entry name" value="SET2_Histone-Lys_MeTrsfase"/>
</dbReference>
<organism evidence="8 9">
    <name type="scientific">Protopolystoma xenopodis</name>
    <dbReference type="NCBI Taxonomy" id="117903"/>
    <lineage>
        <taxon>Eukaryota</taxon>
        <taxon>Metazoa</taxon>
        <taxon>Spiralia</taxon>
        <taxon>Lophotrochozoa</taxon>
        <taxon>Platyhelminthes</taxon>
        <taxon>Monogenea</taxon>
        <taxon>Polyopisthocotylea</taxon>
        <taxon>Polystomatidea</taxon>
        <taxon>Polystomatidae</taxon>
        <taxon>Protopolystoma</taxon>
    </lineage>
</organism>
<keyword evidence="5" id="KW-0808">Transferase</keyword>
<dbReference type="SUPFAM" id="SSF82199">
    <property type="entry name" value="SET domain"/>
    <property type="match status" value="1"/>
</dbReference>
<evidence type="ECO:0000313" key="9">
    <source>
        <dbReference type="Proteomes" id="UP000784294"/>
    </source>
</evidence>
<evidence type="ECO:0000256" key="1">
    <source>
        <dbReference type="ARBA" id="ARBA00004123"/>
    </source>
</evidence>
<comment type="subcellular location">
    <subcellularLocation>
        <location evidence="2">Chromosome</location>
    </subcellularLocation>
    <subcellularLocation>
        <location evidence="1">Nucleus</location>
    </subcellularLocation>
</comment>
<accession>A0A448XCH4</accession>